<gene>
    <name evidence="2" type="ORF">Rhopal_003624-T1</name>
</gene>
<name>A0AAV5GMN1_9BASI</name>
<feature type="compositionally biased region" description="Basic and acidic residues" evidence="1">
    <location>
        <begin position="166"/>
        <end position="194"/>
    </location>
</feature>
<feature type="compositionally biased region" description="Basic and acidic residues" evidence="1">
    <location>
        <begin position="206"/>
        <end position="221"/>
    </location>
</feature>
<feature type="compositionally biased region" description="Pro residues" evidence="1">
    <location>
        <begin position="563"/>
        <end position="577"/>
    </location>
</feature>
<feature type="region of interest" description="Disordered" evidence="1">
    <location>
        <begin position="279"/>
        <end position="640"/>
    </location>
</feature>
<evidence type="ECO:0000313" key="3">
    <source>
        <dbReference type="Proteomes" id="UP001342314"/>
    </source>
</evidence>
<proteinExistence type="predicted"/>
<organism evidence="2 3">
    <name type="scientific">Rhodotorula paludigena</name>
    <dbReference type="NCBI Taxonomy" id="86838"/>
    <lineage>
        <taxon>Eukaryota</taxon>
        <taxon>Fungi</taxon>
        <taxon>Dikarya</taxon>
        <taxon>Basidiomycota</taxon>
        <taxon>Pucciniomycotina</taxon>
        <taxon>Microbotryomycetes</taxon>
        <taxon>Sporidiobolales</taxon>
        <taxon>Sporidiobolaceae</taxon>
        <taxon>Rhodotorula</taxon>
    </lineage>
</organism>
<feature type="compositionally biased region" description="Low complexity" evidence="1">
    <location>
        <begin position="547"/>
        <end position="562"/>
    </location>
</feature>
<evidence type="ECO:0000313" key="2">
    <source>
        <dbReference type="EMBL" id="GJN90612.1"/>
    </source>
</evidence>
<accession>A0AAV5GMN1</accession>
<feature type="compositionally biased region" description="Low complexity" evidence="1">
    <location>
        <begin position="466"/>
        <end position="486"/>
    </location>
</feature>
<dbReference type="AlphaFoldDB" id="A0AAV5GMN1"/>
<evidence type="ECO:0000256" key="1">
    <source>
        <dbReference type="SAM" id="MobiDB-lite"/>
    </source>
</evidence>
<feature type="compositionally biased region" description="Pro residues" evidence="1">
    <location>
        <begin position="605"/>
        <end position="616"/>
    </location>
</feature>
<reference evidence="2 3" key="1">
    <citation type="submission" date="2021-12" db="EMBL/GenBank/DDBJ databases">
        <title>High titer production of polyol ester of fatty acids by Rhodotorula paludigena BS15 towards product separation-free biomass refinery.</title>
        <authorList>
            <person name="Mano J."/>
            <person name="Ono H."/>
            <person name="Tanaka T."/>
            <person name="Naito K."/>
            <person name="Sushida H."/>
            <person name="Ike M."/>
            <person name="Tokuyasu K."/>
            <person name="Kitaoka M."/>
        </authorList>
    </citation>
    <scope>NUCLEOTIDE SEQUENCE [LARGE SCALE GENOMIC DNA]</scope>
    <source>
        <strain evidence="2 3">BS15</strain>
    </source>
</reference>
<dbReference type="Proteomes" id="UP001342314">
    <property type="component" value="Unassembled WGS sequence"/>
</dbReference>
<keyword evidence="3" id="KW-1185">Reference proteome</keyword>
<feature type="compositionally biased region" description="Basic and acidic residues" evidence="1">
    <location>
        <begin position="492"/>
        <end position="501"/>
    </location>
</feature>
<comment type="caution">
    <text evidence="2">The sequence shown here is derived from an EMBL/GenBank/DDBJ whole genome shotgun (WGS) entry which is preliminary data.</text>
</comment>
<feature type="region of interest" description="Disordered" evidence="1">
    <location>
        <begin position="156"/>
        <end position="221"/>
    </location>
</feature>
<evidence type="ECO:0008006" key="4">
    <source>
        <dbReference type="Google" id="ProtNLM"/>
    </source>
</evidence>
<dbReference type="EMBL" id="BQKY01000007">
    <property type="protein sequence ID" value="GJN90612.1"/>
    <property type="molecule type" value="Genomic_DNA"/>
</dbReference>
<feature type="region of interest" description="Disordered" evidence="1">
    <location>
        <begin position="691"/>
        <end position="729"/>
    </location>
</feature>
<feature type="compositionally biased region" description="Acidic residues" evidence="1">
    <location>
        <begin position="313"/>
        <end position="344"/>
    </location>
</feature>
<sequence>MEPPEQDRYFFNRPEFKAFVTVKNKPLPVFGMRETAQGKASGFIQGAYGAEFEVWFYDGRTKKPKRGHEICLYFGDQYISGYFFEVGKSPHEKPLNHRSRYTAWDTKHVRPFTFGDVPTADGASGQTSNDLDFLDAVSSLKILVRGITQVKRTVVRVSNKDKKKAQKEVKEAKRTDPLDKQEKDKRAVDEKAEKAQFGLKASFGALEERPEREKDPNEKQYKTSYDYLPHKKDDFSFTFYMRSDVWVRNFLADEGPKELPRPTTPPLVIGNAIYLDMDEQEAMDEDRRERERAKNRPPKPAVQDETEQAVSSAEEDCVTEGEEAEEDGDEDEDDDDDENDEDYVDDFHDPLDSDRVASDDDSGSDGDDMYAGARPAAEMPPPPFKGAVNTGTGATPERRPEVTWATSTVAGSDNASRGSTPAAPDTIESLRAKLAAAEARLKSSGKKRKRRDSRDPSATPSRNGLPPASKHAPSSSPSPALRATSSLMTQADEARKDDTRSRSRSSAPEVGTPAPHLVKLEAFKQRGLTPFDREGTVDTTFSRGGSVALAPPVVPAFFRPFGTPAPPSPPGFRPPSVPSSFLPFGTPAPPSRAPSEAPSWRFSPTPAPPSALPPPSASDTTRTVPGWQSALEKHAPSSQALYAQPATSLVPASGSAAVPAYFAAAAPTTVTTTTTTTATALTLDHEALRRLYGDTPAPPSISAPQPAQNEVQTPAAVSPKSKPESCNQQ</sequence>
<protein>
    <recommendedName>
        <fullName evidence="4">Transcription elongation factor Eaf N-terminal domain-containing protein</fullName>
    </recommendedName>
</protein>
<feature type="compositionally biased region" description="Acidic residues" evidence="1">
    <location>
        <begin position="359"/>
        <end position="368"/>
    </location>
</feature>
<feature type="compositionally biased region" description="Polar residues" evidence="1">
    <location>
        <begin position="404"/>
        <end position="419"/>
    </location>
</feature>
<feature type="compositionally biased region" description="Basic and acidic residues" evidence="1">
    <location>
        <begin position="285"/>
        <end position="294"/>
    </location>
</feature>
<feature type="compositionally biased region" description="Basic and acidic residues" evidence="1">
    <location>
        <begin position="345"/>
        <end position="358"/>
    </location>
</feature>